<feature type="region of interest" description="Disordered" evidence="1">
    <location>
        <begin position="1"/>
        <end position="25"/>
    </location>
</feature>
<name>A0A3Q7H970_SOLLC</name>
<dbReference type="Gramene" id="Solyc07g017773.1.1">
    <property type="protein sequence ID" value="Solyc07g017773.1.1"/>
    <property type="gene ID" value="Solyc07g017773.1"/>
</dbReference>
<protein>
    <submittedName>
        <fullName evidence="2">Uncharacterized protein</fullName>
    </submittedName>
</protein>
<accession>A0A3Q7H970</accession>
<keyword evidence="3" id="KW-1185">Reference proteome</keyword>
<dbReference type="Proteomes" id="UP000004994">
    <property type="component" value="Chromosome 7"/>
</dbReference>
<dbReference type="AlphaFoldDB" id="A0A3Q7H970"/>
<reference evidence="2" key="1">
    <citation type="journal article" date="2012" name="Nature">
        <title>The tomato genome sequence provides insights into fleshy fruit evolution.</title>
        <authorList>
            <consortium name="Tomato Genome Consortium"/>
        </authorList>
    </citation>
    <scope>NUCLEOTIDE SEQUENCE [LARGE SCALE GENOMIC DNA]</scope>
    <source>
        <strain evidence="2">cv. Heinz 1706</strain>
    </source>
</reference>
<organism evidence="2">
    <name type="scientific">Solanum lycopersicum</name>
    <name type="common">Tomato</name>
    <name type="synonym">Lycopersicon esculentum</name>
    <dbReference type="NCBI Taxonomy" id="4081"/>
    <lineage>
        <taxon>Eukaryota</taxon>
        <taxon>Viridiplantae</taxon>
        <taxon>Streptophyta</taxon>
        <taxon>Embryophyta</taxon>
        <taxon>Tracheophyta</taxon>
        <taxon>Spermatophyta</taxon>
        <taxon>Magnoliopsida</taxon>
        <taxon>eudicotyledons</taxon>
        <taxon>Gunneridae</taxon>
        <taxon>Pentapetalae</taxon>
        <taxon>asterids</taxon>
        <taxon>lamiids</taxon>
        <taxon>Solanales</taxon>
        <taxon>Solanaceae</taxon>
        <taxon>Solanoideae</taxon>
        <taxon>Solaneae</taxon>
        <taxon>Solanum</taxon>
        <taxon>Solanum subgen. Lycopersicon</taxon>
    </lineage>
</organism>
<evidence type="ECO:0000313" key="2">
    <source>
        <dbReference type="EnsemblPlants" id="Solyc07g017773.1.1"/>
    </source>
</evidence>
<evidence type="ECO:0000256" key="1">
    <source>
        <dbReference type="SAM" id="MobiDB-lite"/>
    </source>
</evidence>
<evidence type="ECO:0000313" key="3">
    <source>
        <dbReference type="Proteomes" id="UP000004994"/>
    </source>
</evidence>
<feature type="region of interest" description="Disordered" evidence="1">
    <location>
        <begin position="85"/>
        <end position="108"/>
    </location>
</feature>
<reference evidence="2" key="2">
    <citation type="submission" date="2019-01" db="UniProtKB">
        <authorList>
            <consortium name="EnsemblPlants"/>
        </authorList>
    </citation>
    <scope>IDENTIFICATION</scope>
    <source>
        <strain evidence="2">cv. Heinz 1706</strain>
    </source>
</reference>
<proteinExistence type="predicted"/>
<sequence>MSGNERSTRHKAKTNETSNKKHKSDLIVQIKTKRETLGFAGGSLTLLKIGVSLSITHLKRTSAEESLTEFAMNLRIEALFQPDVNHDQRHNKSSATVQTNIRHQHGIF</sequence>
<dbReference type="InParanoid" id="A0A3Q7H970"/>
<dbReference type="EnsemblPlants" id="Solyc07g017773.1.1">
    <property type="protein sequence ID" value="Solyc07g017773.1.1"/>
    <property type="gene ID" value="Solyc07g017773.1"/>
</dbReference>